<evidence type="ECO:0000256" key="7">
    <source>
        <dbReference type="ARBA" id="ARBA00022729"/>
    </source>
</evidence>
<evidence type="ECO:0000256" key="14">
    <source>
        <dbReference type="PROSITE-ProRule" id="PRU01360"/>
    </source>
</evidence>
<dbReference type="Pfam" id="PF07715">
    <property type="entry name" value="Plug"/>
    <property type="match status" value="1"/>
</dbReference>
<evidence type="ECO:0000256" key="1">
    <source>
        <dbReference type="ARBA" id="ARBA00004571"/>
    </source>
</evidence>
<evidence type="ECO:0000256" key="15">
    <source>
        <dbReference type="RuleBase" id="RU003357"/>
    </source>
</evidence>
<evidence type="ECO:0000256" key="17">
    <source>
        <dbReference type="SAM" id="SignalP"/>
    </source>
</evidence>
<dbReference type="CDD" id="cd01347">
    <property type="entry name" value="ligand_gated_channel"/>
    <property type="match status" value="1"/>
</dbReference>
<organism evidence="20 21">
    <name type="scientific">Rugamonas rubra</name>
    <dbReference type="NCBI Taxonomy" id="758825"/>
    <lineage>
        <taxon>Bacteria</taxon>
        <taxon>Pseudomonadati</taxon>
        <taxon>Pseudomonadota</taxon>
        <taxon>Betaproteobacteria</taxon>
        <taxon>Burkholderiales</taxon>
        <taxon>Oxalobacteraceae</taxon>
        <taxon>Telluria group</taxon>
        <taxon>Rugamonas</taxon>
    </lineage>
</organism>
<dbReference type="OrthoDB" id="7176844at2"/>
<evidence type="ECO:0000256" key="16">
    <source>
        <dbReference type="SAM" id="MobiDB-lite"/>
    </source>
</evidence>
<keyword evidence="7 17" id="KW-0732">Signal</keyword>
<dbReference type="Pfam" id="PF00593">
    <property type="entry name" value="TonB_dep_Rec_b-barrel"/>
    <property type="match status" value="1"/>
</dbReference>
<dbReference type="AlphaFoldDB" id="A0A1I4LGH1"/>
<evidence type="ECO:0000256" key="11">
    <source>
        <dbReference type="ARBA" id="ARBA00023136"/>
    </source>
</evidence>
<feature type="region of interest" description="Disordered" evidence="16">
    <location>
        <begin position="525"/>
        <end position="544"/>
    </location>
</feature>
<dbReference type="EMBL" id="FOTW01000009">
    <property type="protein sequence ID" value="SFL90114.1"/>
    <property type="molecule type" value="Genomic_DNA"/>
</dbReference>
<dbReference type="Gene3D" id="2.170.130.10">
    <property type="entry name" value="TonB-dependent receptor, plug domain"/>
    <property type="match status" value="1"/>
</dbReference>
<sequence>MFIRSLPSFARGVSCRLLPCALALSSLFGLAAGGARAQQPGADADSALEIGRVEVRGKRVGALAARTVLSSVDILGADLVADQQVQNTWELFGRAPGVTLTQFRQGNESGKLSFRGFNGEGEVNAVKLLIDGVPSNDNGGGMPFLDMIFPQEIQGIEIVRGTNDPRYGLHNIAGNANVLTRTGGNYRQARLDVGSFATRQVQLSAGVEDGNWSQNYSFGRLESAGYRDHSRFDKYTLGGKWFYTSDARRWRVGLSVRHSESGGQEAGYLTAADAYRAPTLSYPYAQSEGGNRQMNQASVQLDGEPGETLSAAARLYTNSVKDQRWLRYAILASQQERVIDEAHHGLSGSLTWRPRGLAGVLRDMSLEGGINAERQNDASPRYATLNQVRTATTRDQRFTFDNYGAYVQAVFMPMAGLKLIPALRVDRFAGSLSDPSKNQHFAIQDYGWIRQPKFSVVYAPWRAASLYGNWGRTFQVGAGAAAYRSTAGELKPSINEGWEGGVKFTPADWLDGRLAVWRQDASDEVKRRLNDPSGGSENVGKTRRQGVDLQLNLRPSDDSTAWASYSWQRARIVEPDPAAPATLGKQIDHVPATLFSAGLDYRPGDKLRLRAWSNGQGGYYLTTANTGAKYGAYVLFNASARYQVRPELSLELQVKNLTDRYIEYVWINDQTRHAPGDGRALSLSAQLAF</sequence>
<comment type="similarity">
    <text evidence="2 14 15">Belongs to the TonB-dependent receptor family.</text>
</comment>
<evidence type="ECO:0000259" key="18">
    <source>
        <dbReference type="Pfam" id="PF00593"/>
    </source>
</evidence>
<dbReference type="SUPFAM" id="SSF56935">
    <property type="entry name" value="Porins"/>
    <property type="match status" value="1"/>
</dbReference>
<protein>
    <submittedName>
        <fullName evidence="20">Iron complex outermembrane recepter protein</fullName>
    </submittedName>
</protein>
<keyword evidence="3 14" id="KW-0813">Transport</keyword>
<dbReference type="InterPro" id="IPR039426">
    <property type="entry name" value="TonB-dep_rcpt-like"/>
</dbReference>
<dbReference type="GO" id="GO:0015344">
    <property type="term" value="F:siderophore uptake transmembrane transporter activity"/>
    <property type="evidence" value="ECO:0007669"/>
    <property type="project" value="TreeGrafter"/>
</dbReference>
<dbReference type="PANTHER" id="PTHR32552">
    <property type="entry name" value="FERRICHROME IRON RECEPTOR-RELATED"/>
    <property type="match status" value="1"/>
</dbReference>
<dbReference type="InterPro" id="IPR000531">
    <property type="entry name" value="Beta-barrel_TonB"/>
</dbReference>
<dbReference type="PROSITE" id="PS52016">
    <property type="entry name" value="TONB_DEPENDENT_REC_3"/>
    <property type="match status" value="1"/>
</dbReference>
<name>A0A1I4LGH1_9BURK</name>
<keyword evidence="11 14" id="KW-0472">Membrane</keyword>
<dbReference type="InterPro" id="IPR036942">
    <property type="entry name" value="Beta-barrel_TonB_sf"/>
</dbReference>
<dbReference type="Gene3D" id="2.40.170.20">
    <property type="entry name" value="TonB-dependent receptor, beta-barrel domain"/>
    <property type="match status" value="1"/>
</dbReference>
<evidence type="ECO:0000256" key="2">
    <source>
        <dbReference type="ARBA" id="ARBA00009810"/>
    </source>
</evidence>
<evidence type="ECO:0000313" key="20">
    <source>
        <dbReference type="EMBL" id="SFL90114.1"/>
    </source>
</evidence>
<evidence type="ECO:0000256" key="4">
    <source>
        <dbReference type="ARBA" id="ARBA00022452"/>
    </source>
</evidence>
<evidence type="ECO:0000313" key="21">
    <source>
        <dbReference type="Proteomes" id="UP000199470"/>
    </source>
</evidence>
<dbReference type="RefSeq" id="WP_093386933.1">
    <property type="nucleotide sequence ID" value="NZ_FOTW01000009.1"/>
</dbReference>
<comment type="subcellular location">
    <subcellularLocation>
        <location evidence="1 14">Cell outer membrane</location>
        <topology evidence="1 14">Multi-pass membrane protein</topology>
    </subcellularLocation>
</comment>
<feature type="signal peptide" evidence="17">
    <location>
        <begin position="1"/>
        <end position="31"/>
    </location>
</feature>
<evidence type="ECO:0000256" key="8">
    <source>
        <dbReference type="ARBA" id="ARBA00023004"/>
    </source>
</evidence>
<keyword evidence="13 14" id="KW-0998">Cell outer membrane</keyword>
<keyword evidence="12" id="KW-0675">Receptor</keyword>
<dbReference type="InterPro" id="IPR037066">
    <property type="entry name" value="Plug_dom_sf"/>
</dbReference>
<dbReference type="InterPro" id="IPR012910">
    <property type="entry name" value="Plug_dom"/>
</dbReference>
<evidence type="ECO:0000256" key="13">
    <source>
        <dbReference type="ARBA" id="ARBA00023237"/>
    </source>
</evidence>
<evidence type="ECO:0000256" key="9">
    <source>
        <dbReference type="ARBA" id="ARBA00023065"/>
    </source>
</evidence>
<evidence type="ECO:0000256" key="5">
    <source>
        <dbReference type="ARBA" id="ARBA00022496"/>
    </source>
</evidence>
<feature type="domain" description="TonB-dependent receptor plug" evidence="19">
    <location>
        <begin position="66"/>
        <end position="174"/>
    </location>
</feature>
<accession>A0A1I4LGH1</accession>
<evidence type="ECO:0000256" key="12">
    <source>
        <dbReference type="ARBA" id="ARBA00023170"/>
    </source>
</evidence>
<keyword evidence="21" id="KW-1185">Reference proteome</keyword>
<keyword evidence="10 15" id="KW-0798">TonB box</keyword>
<feature type="domain" description="TonB-dependent receptor-like beta-barrel" evidence="18">
    <location>
        <begin position="203"/>
        <end position="657"/>
    </location>
</feature>
<feature type="chain" id="PRO_5011504679" evidence="17">
    <location>
        <begin position="32"/>
        <end position="689"/>
    </location>
</feature>
<dbReference type="GO" id="GO:0009279">
    <property type="term" value="C:cell outer membrane"/>
    <property type="evidence" value="ECO:0007669"/>
    <property type="project" value="UniProtKB-SubCell"/>
</dbReference>
<evidence type="ECO:0000256" key="6">
    <source>
        <dbReference type="ARBA" id="ARBA00022692"/>
    </source>
</evidence>
<keyword evidence="5" id="KW-0410">Iron transport</keyword>
<reference evidence="20 21" key="1">
    <citation type="submission" date="2016-10" db="EMBL/GenBank/DDBJ databases">
        <authorList>
            <person name="de Groot N.N."/>
        </authorList>
    </citation>
    <scope>NUCLEOTIDE SEQUENCE [LARGE SCALE GENOMIC DNA]</scope>
    <source>
        <strain evidence="20 21">ATCC 43154</strain>
    </source>
</reference>
<dbReference type="STRING" id="758825.SAMN02982985_01944"/>
<dbReference type="PANTHER" id="PTHR32552:SF68">
    <property type="entry name" value="FERRICHROME OUTER MEMBRANE TRANSPORTER_PHAGE RECEPTOR"/>
    <property type="match status" value="1"/>
</dbReference>
<keyword evidence="9" id="KW-0406">Ion transport</keyword>
<keyword evidence="8" id="KW-0408">Iron</keyword>
<keyword evidence="6 14" id="KW-0812">Transmembrane</keyword>
<gene>
    <name evidence="20" type="ORF">SAMN02982985_01944</name>
</gene>
<evidence type="ECO:0000256" key="3">
    <source>
        <dbReference type="ARBA" id="ARBA00022448"/>
    </source>
</evidence>
<keyword evidence="4 14" id="KW-1134">Transmembrane beta strand</keyword>
<evidence type="ECO:0000259" key="19">
    <source>
        <dbReference type="Pfam" id="PF07715"/>
    </source>
</evidence>
<proteinExistence type="inferred from homology"/>
<evidence type="ECO:0000256" key="10">
    <source>
        <dbReference type="ARBA" id="ARBA00023077"/>
    </source>
</evidence>
<dbReference type="Proteomes" id="UP000199470">
    <property type="component" value="Unassembled WGS sequence"/>
</dbReference>